<dbReference type="SUPFAM" id="SSF143517">
    <property type="entry name" value="TRCF domain-like"/>
    <property type="match status" value="1"/>
</dbReference>
<proteinExistence type="inferred from homology"/>
<dbReference type="InterPro" id="IPR036101">
    <property type="entry name" value="CarD-like/TRCF_RID_sf"/>
</dbReference>
<keyword evidence="2 9" id="KW-0547">Nucleotide-binding</keyword>
<dbReference type="Proteomes" id="UP000256599">
    <property type="component" value="Unassembled WGS sequence"/>
</dbReference>
<organism evidence="12 13">
    <name type="scientific">Helicobacter marmotae</name>
    <dbReference type="NCBI Taxonomy" id="152490"/>
    <lineage>
        <taxon>Bacteria</taxon>
        <taxon>Pseudomonadati</taxon>
        <taxon>Campylobacterota</taxon>
        <taxon>Epsilonproteobacteria</taxon>
        <taxon>Campylobacterales</taxon>
        <taxon>Helicobacteraceae</taxon>
        <taxon>Helicobacter</taxon>
    </lineage>
</organism>
<dbReference type="GO" id="GO:0006355">
    <property type="term" value="P:regulation of DNA-templated transcription"/>
    <property type="evidence" value="ECO:0007669"/>
    <property type="project" value="UniProtKB-UniRule"/>
</dbReference>
<evidence type="ECO:0000256" key="1">
    <source>
        <dbReference type="ARBA" id="ARBA00022490"/>
    </source>
</evidence>
<dbReference type="InterPro" id="IPR027417">
    <property type="entry name" value="P-loop_NTPase"/>
</dbReference>
<dbReference type="GO" id="GO:0000716">
    <property type="term" value="P:transcription-coupled nucleotide-excision repair, DNA damage recognition"/>
    <property type="evidence" value="ECO:0007669"/>
    <property type="project" value="UniProtKB-UniRule"/>
</dbReference>
<feature type="domain" description="Helicase ATP-binding" evidence="10">
    <location>
        <begin position="500"/>
        <end position="659"/>
    </location>
</feature>
<keyword evidence="7 9" id="KW-0238">DNA-binding</keyword>
<dbReference type="SMART" id="SM01058">
    <property type="entry name" value="CarD_TRCF"/>
    <property type="match status" value="1"/>
</dbReference>
<evidence type="ECO:0000256" key="7">
    <source>
        <dbReference type="ARBA" id="ARBA00023125"/>
    </source>
</evidence>
<dbReference type="SMART" id="SM00982">
    <property type="entry name" value="TRCF"/>
    <property type="match status" value="1"/>
</dbReference>
<dbReference type="InterPro" id="IPR005118">
    <property type="entry name" value="TRCF_C"/>
</dbReference>
<dbReference type="GO" id="GO:0003678">
    <property type="term" value="F:DNA helicase activity"/>
    <property type="evidence" value="ECO:0007669"/>
    <property type="project" value="TreeGrafter"/>
</dbReference>
<keyword evidence="13" id="KW-1185">Reference proteome</keyword>
<keyword evidence="5" id="KW-0347">Helicase</keyword>
<evidence type="ECO:0000256" key="4">
    <source>
        <dbReference type="ARBA" id="ARBA00022801"/>
    </source>
</evidence>
<keyword evidence="3 9" id="KW-0227">DNA damage</keyword>
<comment type="caution">
    <text evidence="12">The sequence shown here is derived from an EMBL/GenBank/DDBJ whole genome shotgun (WGS) entry which is preliminary data.</text>
</comment>
<dbReference type="Gene3D" id="3.30.2060.10">
    <property type="entry name" value="Penicillin-binding protein 1b domain"/>
    <property type="match status" value="1"/>
</dbReference>
<dbReference type="InterPro" id="IPR004576">
    <property type="entry name" value="Mfd"/>
</dbReference>
<dbReference type="GO" id="GO:0005737">
    <property type="term" value="C:cytoplasm"/>
    <property type="evidence" value="ECO:0007669"/>
    <property type="project" value="UniProtKB-SubCell"/>
</dbReference>
<feature type="domain" description="Helicase C-terminal" evidence="11">
    <location>
        <begin position="680"/>
        <end position="836"/>
    </location>
</feature>
<dbReference type="InterPro" id="IPR041471">
    <property type="entry name" value="UvrB_inter"/>
</dbReference>
<dbReference type="EMBL" id="NXLR01000008">
    <property type="protein sequence ID" value="RDU59811.1"/>
    <property type="molecule type" value="Genomic_DNA"/>
</dbReference>
<comment type="similarity">
    <text evidence="9">In the N-terminal section; belongs to the UvrB family.</text>
</comment>
<dbReference type="SUPFAM" id="SSF141259">
    <property type="entry name" value="CarD-like"/>
    <property type="match status" value="1"/>
</dbReference>
<keyword evidence="4 9" id="KW-0378">Hydrolase</keyword>
<dbReference type="InterPro" id="IPR014001">
    <property type="entry name" value="Helicase_ATP-bd"/>
</dbReference>
<dbReference type="Pfam" id="PF17757">
    <property type="entry name" value="UvrB_inter"/>
    <property type="match status" value="1"/>
</dbReference>
<evidence type="ECO:0000256" key="9">
    <source>
        <dbReference type="HAMAP-Rule" id="MF_00969"/>
    </source>
</evidence>
<dbReference type="Gene3D" id="3.40.50.300">
    <property type="entry name" value="P-loop containing nucleotide triphosphate hydrolases"/>
    <property type="match status" value="2"/>
</dbReference>
<dbReference type="Gene3D" id="2.40.10.170">
    <property type="match status" value="1"/>
</dbReference>
<sequence>MIQSCLYRLLKAGDFSYELLLVEDSKQAQDAYWVFDFLQTHKAFVLPELPVHFGDDLSSFREEFLHTLNVLHAFYAQSAPKVLISPIASVLYALPKESILQSFTLNLGKDYDFLALKEKIIEYGYECVEVVELEGEVSFRGDIIDIFIPHSENPHRIAFFDTQVESIRSFDVHTQMSNPLELKTLELLPALFSLSAEESREIQSQVEQSDFEGFNKDVASFGFWFLGDRAQFLPLVYKSLLTPQALNTAKEIYSLDSMYKALEWQSIESLPLCQELQGYSDILFNPRNLGSMIKAHDKKHIILLSSNDIKLKAFDEVDLQGVEIKHSSAIVNLITPDELILSLNIHTPKHRAKKPTLKLNEISQGEYVVHSDYGIGLFMGLKNIQIAGVERDFIEIAYAGEDKLLLPVENLNMIDRYVADSTQIPILDRLGKASFAKLKQKVRAKLLEIANGIIELAAKRNLLKGVKIDTQEPKLIAFQNACGFTLTDDQLRSIEEIYADLSSGKVMDRLLSGDVGFGKTEVAMNAIYAICLAHYQAAMIVPTTLLCTQHYHALKERLEPFGVRVARCDRFLKSKEKLALFEALKNGAIDVVVGTHALLGAEFSNLGLIVIDEEHKFGVKQKERIKALSANTHLLSMSATPIPRTLNMALSQIKSLSSLYTPPRERLPVRTFVKTGKPQLLKEVILRELRRGGAVFYIHNNIASIDKKAKELQALLPQIKLATLHSQIDNATSEVIMCDFASNTYNLLLCTSIIESGIHLPNANTIIVAGADRFGIADLHQLRGRVGRGNKEGFCYFLVDDMEHITPEAKKRLMALEKNSYLGSGENLAYYDLEIRGGGNLLGEAQSGHIKNIGYGLYLRMLEECIHYLSGKGSVEESECDIKLNINAYLNPVLIASDKLRLELYRRLSFCASLSEVNEIESEIFDRFGALDELSKAFLELIRIKVLANMCHLKQILHYGQNITLVYRDGSKKGMVSASKDWDDVLKCIMVFLRNEVKNKQEQ</sequence>
<dbReference type="SMART" id="SM00490">
    <property type="entry name" value="HELICc"/>
    <property type="match status" value="1"/>
</dbReference>
<dbReference type="Pfam" id="PF03461">
    <property type="entry name" value="TRCF"/>
    <property type="match status" value="1"/>
</dbReference>
<dbReference type="PANTHER" id="PTHR47964:SF1">
    <property type="entry name" value="ATP-DEPENDENT DNA HELICASE HOMOLOG RECG, CHLOROPLASTIC"/>
    <property type="match status" value="1"/>
</dbReference>
<dbReference type="InterPro" id="IPR037235">
    <property type="entry name" value="TRCF-like_C_D7"/>
</dbReference>
<dbReference type="RefSeq" id="WP_104700122.1">
    <property type="nucleotide sequence ID" value="NZ_FZPP01000021.1"/>
</dbReference>
<evidence type="ECO:0000313" key="13">
    <source>
        <dbReference type="Proteomes" id="UP000256599"/>
    </source>
</evidence>
<dbReference type="PANTHER" id="PTHR47964">
    <property type="entry name" value="ATP-DEPENDENT DNA HELICASE HOMOLOG RECG, CHLOROPLASTIC"/>
    <property type="match status" value="1"/>
</dbReference>
<dbReference type="AlphaFoldDB" id="A0A3D8I5H3"/>
<dbReference type="Gene3D" id="3.90.1150.50">
    <property type="entry name" value="Transcription-repair-coupling factor, D7 domain"/>
    <property type="match status" value="1"/>
</dbReference>
<dbReference type="OrthoDB" id="9804325at2"/>
<dbReference type="GO" id="GO:0005524">
    <property type="term" value="F:ATP binding"/>
    <property type="evidence" value="ECO:0007669"/>
    <property type="project" value="UniProtKB-UniRule"/>
</dbReference>
<dbReference type="NCBIfam" id="TIGR00580">
    <property type="entry name" value="mfd"/>
    <property type="match status" value="1"/>
</dbReference>
<dbReference type="Pfam" id="PF00270">
    <property type="entry name" value="DEAD"/>
    <property type="match status" value="1"/>
</dbReference>
<comment type="function">
    <text evidence="9">Couples transcription and DNA repair by recognizing RNA polymerase (RNAP) stalled at DNA lesions. Mediates ATP-dependent release of RNAP and its truncated transcript from the DNA, and recruitment of nucleotide excision repair machinery to the damaged site.</text>
</comment>
<keyword evidence="8 9" id="KW-0234">DNA repair</keyword>
<dbReference type="HAMAP" id="MF_00969">
    <property type="entry name" value="TRCF"/>
    <property type="match status" value="1"/>
</dbReference>
<dbReference type="InterPro" id="IPR001650">
    <property type="entry name" value="Helicase_C-like"/>
</dbReference>
<evidence type="ECO:0000313" key="12">
    <source>
        <dbReference type="EMBL" id="RDU59811.1"/>
    </source>
</evidence>
<reference evidence="12 13" key="1">
    <citation type="submission" date="2018-04" db="EMBL/GenBank/DDBJ databases">
        <title>Novel Campyloabacter and Helicobacter Species and Strains.</title>
        <authorList>
            <person name="Mannion A.J."/>
            <person name="Shen Z."/>
            <person name="Fox J.G."/>
        </authorList>
    </citation>
    <scope>NUCLEOTIDE SEQUENCE [LARGE SCALE GENOMIC DNA]</scope>
    <source>
        <strain evidence="12 13">MIT 98-6070</strain>
    </source>
</reference>
<dbReference type="PROSITE" id="PS51194">
    <property type="entry name" value="HELICASE_CTER"/>
    <property type="match status" value="1"/>
</dbReference>
<dbReference type="Pfam" id="PF00271">
    <property type="entry name" value="Helicase_C"/>
    <property type="match status" value="1"/>
</dbReference>
<gene>
    <name evidence="9 12" type="primary">mfd</name>
    <name evidence="12" type="ORF">CQA63_05180</name>
</gene>
<comment type="similarity">
    <text evidence="9">In the C-terminal section; belongs to the helicase family. RecG subfamily.</text>
</comment>
<dbReference type="GO" id="GO:0003684">
    <property type="term" value="F:damaged DNA binding"/>
    <property type="evidence" value="ECO:0007669"/>
    <property type="project" value="InterPro"/>
</dbReference>
<dbReference type="EC" id="3.6.4.-" evidence="9"/>
<evidence type="ECO:0000259" key="10">
    <source>
        <dbReference type="PROSITE" id="PS51192"/>
    </source>
</evidence>
<dbReference type="InterPro" id="IPR047112">
    <property type="entry name" value="RecG/Mfd"/>
</dbReference>
<evidence type="ECO:0000256" key="8">
    <source>
        <dbReference type="ARBA" id="ARBA00023204"/>
    </source>
</evidence>
<accession>A0A3D8I5H3</accession>
<dbReference type="InterPro" id="IPR003711">
    <property type="entry name" value="CarD-like/TRCF_RID"/>
</dbReference>
<evidence type="ECO:0000256" key="6">
    <source>
        <dbReference type="ARBA" id="ARBA00022840"/>
    </source>
</evidence>
<dbReference type="SUPFAM" id="SSF52540">
    <property type="entry name" value="P-loop containing nucleoside triphosphate hydrolases"/>
    <property type="match status" value="3"/>
</dbReference>
<dbReference type="PROSITE" id="PS51192">
    <property type="entry name" value="HELICASE_ATP_BIND_1"/>
    <property type="match status" value="1"/>
</dbReference>
<keyword evidence="1 9" id="KW-0963">Cytoplasm</keyword>
<dbReference type="SMART" id="SM00487">
    <property type="entry name" value="DEXDc"/>
    <property type="match status" value="1"/>
</dbReference>
<name>A0A3D8I5H3_9HELI</name>
<comment type="subcellular location">
    <subcellularLocation>
        <location evidence="9">Cytoplasm</location>
    </subcellularLocation>
</comment>
<evidence type="ECO:0000256" key="5">
    <source>
        <dbReference type="ARBA" id="ARBA00022806"/>
    </source>
</evidence>
<evidence type="ECO:0000256" key="2">
    <source>
        <dbReference type="ARBA" id="ARBA00022741"/>
    </source>
</evidence>
<dbReference type="GO" id="GO:0016787">
    <property type="term" value="F:hydrolase activity"/>
    <property type="evidence" value="ECO:0007669"/>
    <property type="project" value="UniProtKB-KW"/>
</dbReference>
<evidence type="ECO:0000256" key="3">
    <source>
        <dbReference type="ARBA" id="ARBA00022763"/>
    </source>
</evidence>
<protein>
    <recommendedName>
        <fullName evidence="9">Transcription-repair-coupling factor</fullName>
        <shortName evidence="9">TRCF</shortName>
        <ecNumber evidence="9">3.6.4.-</ecNumber>
    </recommendedName>
</protein>
<evidence type="ECO:0000259" key="11">
    <source>
        <dbReference type="PROSITE" id="PS51194"/>
    </source>
</evidence>
<dbReference type="InterPro" id="IPR011545">
    <property type="entry name" value="DEAD/DEAH_box_helicase_dom"/>
</dbReference>
<dbReference type="CDD" id="cd17991">
    <property type="entry name" value="DEXHc_TRCF"/>
    <property type="match status" value="1"/>
</dbReference>
<dbReference type="Pfam" id="PF02559">
    <property type="entry name" value="CarD_TRCF_RID"/>
    <property type="match status" value="1"/>
</dbReference>
<keyword evidence="6 9" id="KW-0067">ATP-binding</keyword>